<dbReference type="InterPro" id="IPR052389">
    <property type="entry name" value="Sec_Metab_Biosynth-Assoc"/>
</dbReference>
<evidence type="ECO:0000259" key="3">
    <source>
        <dbReference type="Pfam" id="PF20789"/>
    </source>
</evidence>
<reference evidence="4" key="1">
    <citation type="submission" date="2020-04" db="EMBL/GenBank/DDBJ databases">
        <title>Draft genome resource of the tomato pathogen Pseudocercospora fuligena.</title>
        <authorList>
            <person name="Zaccaron A."/>
        </authorList>
    </citation>
    <scope>NUCLEOTIDE SEQUENCE</scope>
    <source>
        <strain evidence="4">PF001</strain>
    </source>
</reference>
<organism evidence="4 5">
    <name type="scientific">Pseudocercospora fuligena</name>
    <dbReference type="NCBI Taxonomy" id="685502"/>
    <lineage>
        <taxon>Eukaryota</taxon>
        <taxon>Fungi</taxon>
        <taxon>Dikarya</taxon>
        <taxon>Ascomycota</taxon>
        <taxon>Pezizomycotina</taxon>
        <taxon>Dothideomycetes</taxon>
        <taxon>Dothideomycetidae</taxon>
        <taxon>Mycosphaerellales</taxon>
        <taxon>Mycosphaerellaceae</taxon>
        <taxon>Pseudocercospora</taxon>
    </lineage>
</organism>
<name>A0A8H6VJH0_9PEZI</name>
<evidence type="ECO:0000259" key="2">
    <source>
        <dbReference type="Pfam" id="PF13622"/>
    </source>
</evidence>
<dbReference type="OrthoDB" id="2532955at2759"/>
<feature type="region of interest" description="Disordered" evidence="1">
    <location>
        <begin position="345"/>
        <end position="364"/>
    </location>
</feature>
<feature type="domain" description="Acyl-CoA thioesterase-like C-terminal" evidence="3">
    <location>
        <begin position="190"/>
        <end position="328"/>
    </location>
</feature>
<dbReference type="Pfam" id="PF20789">
    <property type="entry name" value="4HBT_3C"/>
    <property type="match status" value="1"/>
</dbReference>
<dbReference type="Pfam" id="PF13622">
    <property type="entry name" value="4HBT_3"/>
    <property type="match status" value="1"/>
</dbReference>
<dbReference type="SUPFAM" id="SSF54637">
    <property type="entry name" value="Thioesterase/thiol ester dehydrase-isomerase"/>
    <property type="match status" value="2"/>
</dbReference>
<evidence type="ECO:0000313" key="4">
    <source>
        <dbReference type="EMBL" id="KAF7189005.1"/>
    </source>
</evidence>
<comment type="caution">
    <text evidence="4">The sequence shown here is derived from an EMBL/GenBank/DDBJ whole genome shotgun (WGS) entry which is preliminary data.</text>
</comment>
<dbReference type="InterPro" id="IPR029069">
    <property type="entry name" value="HotDog_dom_sf"/>
</dbReference>
<accession>A0A8H6VJH0</accession>
<dbReference type="Proteomes" id="UP000660729">
    <property type="component" value="Unassembled WGS sequence"/>
</dbReference>
<gene>
    <name evidence="4" type="ORF">HII31_09669</name>
</gene>
<proteinExistence type="predicted"/>
<dbReference type="InterPro" id="IPR049450">
    <property type="entry name" value="ACOT8-like_C"/>
</dbReference>
<dbReference type="EMBL" id="JABCIY010000198">
    <property type="protein sequence ID" value="KAF7189005.1"/>
    <property type="molecule type" value="Genomic_DNA"/>
</dbReference>
<protein>
    <recommendedName>
        <fullName evidence="6">Thioesterase-like superfamily-domain-containing protein</fullName>
    </recommendedName>
</protein>
<keyword evidence="5" id="KW-1185">Reference proteome</keyword>
<evidence type="ECO:0000256" key="1">
    <source>
        <dbReference type="SAM" id="MobiDB-lite"/>
    </source>
</evidence>
<dbReference type="InterPro" id="IPR049449">
    <property type="entry name" value="TesB_ACOT8-like_N"/>
</dbReference>
<dbReference type="PANTHER" id="PTHR38110:SF1">
    <property type="entry name" value="THIOESTERASE DOMAIN-CONTAINING PROTEIN"/>
    <property type="match status" value="1"/>
</dbReference>
<feature type="domain" description="Acyl-CoA thioesterase-like N-terminal HotDog" evidence="2">
    <location>
        <begin position="43"/>
        <end position="126"/>
    </location>
</feature>
<dbReference type="AlphaFoldDB" id="A0A8H6VJH0"/>
<dbReference type="Gene3D" id="2.40.160.210">
    <property type="entry name" value="Acyl-CoA thioesterase, double hotdog domain"/>
    <property type="match status" value="2"/>
</dbReference>
<evidence type="ECO:0000313" key="5">
    <source>
        <dbReference type="Proteomes" id="UP000660729"/>
    </source>
</evidence>
<evidence type="ECO:0008006" key="6">
    <source>
        <dbReference type="Google" id="ProtNLM"/>
    </source>
</evidence>
<dbReference type="PANTHER" id="PTHR38110">
    <property type="entry name" value="CHROMOSOME 23, WHOLE GENOME SHOTGUN SEQUENCE"/>
    <property type="match status" value="1"/>
</dbReference>
<dbReference type="InterPro" id="IPR042171">
    <property type="entry name" value="Acyl-CoA_hotdog"/>
</dbReference>
<sequence length="364" mass="40817">MAAALTPLDGIRGRDLLTFDEATPIERINSHEYQTKVDVEYNYGSSAHGGFLVALVWKTIKMHYQTTLKDRHQPDTTSFHLEFLRPTTTGPVSIHIKDVRLGKATSVVHATMIQGGTEKCVAYATNSGPKASQGTISNAMGGPKMWPPAHPISFSKVLSGTDPNWIRYDVPRLPDNPDHALSNIVYALQRPGSVDYSDPAWLNTVTLWISPRIPEEKWHTEQLGIVFDSSVPPLENWYGTQEGAQNYITMPSAVARNEKEGKSSYDHPPWDTRRFYPTVSMTIEVKRQLPAEGEKWLCLRQNTKECVEGRFDMDATVWDVEGKLIAVSQSFWYVVEPPREGKQKSASGRMAIIGKGMKKSEEKL</sequence>